<dbReference type="EMBL" id="CACRXK020000032">
    <property type="protein sequence ID" value="CAB3977150.1"/>
    <property type="molecule type" value="Genomic_DNA"/>
</dbReference>
<comment type="caution">
    <text evidence="1">The sequence shown here is derived from an EMBL/GenBank/DDBJ whole genome shotgun (WGS) entry which is preliminary data.</text>
</comment>
<dbReference type="OrthoDB" id="5949187at2759"/>
<organism evidence="1 2">
    <name type="scientific">Paramuricea clavata</name>
    <name type="common">Red gorgonian</name>
    <name type="synonym">Violescent sea-whip</name>
    <dbReference type="NCBI Taxonomy" id="317549"/>
    <lineage>
        <taxon>Eukaryota</taxon>
        <taxon>Metazoa</taxon>
        <taxon>Cnidaria</taxon>
        <taxon>Anthozoa</taxon>
        <taxon>Octocorallia</taxon>
        <taxon>Malacalcyonacea</taxon>
        <taxon>Plexauridae</taxon>
        <taxon>Paramuricea</taxon>
    </lineage>
</organism>
<dbReference type="PANTHER" id="PTHR33539">
    <property type="entry name" value="UPF0764 PROTEIN C16ORF89"/>
    <property type="match status" value="1"/>
</dbReference>
<gene>
    <name evidence="1" type="ORF">PACLA_8A057829</name>
</gene>
<dbReference type="GO" id="GO:0016020">
    <property type="term" value="C:membrane"/>
    <property type="evidence" value="ECO:0007669"/>
    <property type="project" value="TreeGrafter"/>
</dbReference>
<dbReference type="Proteomes" id="UP001152795">
    <property type="component" value="Unassembled WGS sequence"/>
</dbReference>
<dbReference type="Pfam" id="PF15882">
    <property type="entry name" value="DUF4735"/>
    <property type="match status" value="1"/>
</dbReference>
<accession>A0A7D9D533</accession>
<dbReference type="InterPro" id="IPR031751">
    <property type="entry name" value="DUF4735"/>
</dbReference>
<evidence type="ECO:0000313" key="2">
    <source>
        <dbReference type="Proteomes" id="UP001152795"/>
    </source>
</evidence>
<evidence type="ECO:0000313" key="1">
    <source>
        <dbReference type="EMBL" id="CAB3977150.1"/>
    </source>
</evidence>
<protein>
    <submittedName>
        <fullName evidence="1">Uncharacterized protein</fullName>
    </submittedName>
</protein>
<dbReference type="AlphaFoldDB" id="A0A7D9D533"/>
<dbReference type="PANTHER" id="PTHR33539:SF1">
    <property type="entry name" value="UPF0764 PROTEIN C16ORF89"/>
    <property type="match status" value="1"/>
</dbReference>
<name>A0A7D9D533_PARCT</name>
<dbReference type="GO" id="GO:0005829">
    <property type="term" value="C:cytosol"/>
    <property type="evidence" value="ECO:0007669"/>
    <property type="project" value="TreeGrafter"/>
</dbReference>
<reference evidence="1" key="1">
    <citation type="submission" date="2020-04" db="EMBL/GenBank/DDBJ databases">
        <authorList>
            <person name="Alioto T."/>
            <person name="Alioto T."/>
            <person name="Gomez Garrido J."/>
        </authorList>
    </citation>
    <scope>NUCLEOTIDE SEQUENCE</scope>
    <source>
        <strain evidence="1">A484AB</strain>
    </source>
</reference>
<sequence>MCNRNTVKFIHIVLLAIAFDNLAFHSNTQAFIINGNSNRRLMERAVFALEKVLYYYKHNYDTINIDSLLGVRVTEGILRKILIDNNNADGKLENGKTKLIPQIRKMYINAKNISMKSSPIVRDGNTQAFQMFQKIVSKPWQLFRPFQKLNRKKFKKPLKNLIFDGPTSDHCISLLLEDKDRHSTCNITDFCWQFEIQKDADGYTPTHQVLYFLFGLGEGCENTFNKKFQESGLNSSVHDFLHELCENILQTADELWHDSNLLEIEKDLFVEQTLVCSLASYEDFLNERYFDMILGWQIDIGCFGTKVF</sequence>
<keyword evidence="2" id="KW-1185">Reference proteome</keyword>
<proteinExistence type="predicted"/>